<sequence length="653" mass="75056">MPRARARAAGAVAAEGARNRARAQEKEREKLRRRELRKQLKKQRMEEMGEAYVDEDDVERFELCNIVKVLEIVREKKKNSKMAFSLMRYVVFIALYLTVVVTQRNAWSAQSMYSAIEGYMLGAYRDTTSLELLTFEDLTTTGELWDWLEKDFVGLLYVEQQTNYDPYPLWQDHTFMRFNRVTTGFRIAQRRSKRENCNLGNKKWDTFVPFGSCHARTYGESLFGAVDKEPFFSADAKTEYSYETVEVGLPGSGSFDVGYFQYFDLNQTFAKEKLQELKRQRWLNEGTQWCRIEAVVYNPNLGAFGVLQFVMDFDNSGFFKTRFNKEIINAANYANYVDAARAALEFMVVLLWGTYVLGVTTSAIVLAKLEKKTWAYFQDPINCLFTGQLVMFALCGGLWVTIVNDPSRSNLIIDRVQILDKSQGPPSFTSSVLLNQAYYISNGLNILLSVFRLLSFFRVNHNLSMLTDTLGFMIGELFQFGFVLLTLLVAFMVMTHIYFGQYLSQFSSLDECFVNVFEFLFSQADFFILAEMDFVAAYIFFIPFTFIMVFVVSNITIAIILDGYTAMQARMESLMMSNIKVIVELSFLTQVWHGFVRSLSPIRRLIPKSWSVLETPNGAVRKRPRPDPLPQTLAPTLRPVARKPPPEYPAPSA</sequence>
<feature type="domain" description="Polycystin" evidence="10">
    <location>
        <begin position="135"/>
        <end position="322"/>
    </location>
</feature>
<name>A0A7S1DN14_HEMAN</name>
<gene>
    <name evidence="11" type="ORF">HAND00432_LOCUS7587</name>
</gene>
<feature type="region of interest" description="Disordered" evidence="7">
    <location>
        <begin position="617"/>
        <end position="653"/>
    </location>
</feature>
<accession>A0A7S1DN14</accession>
<keyword evidence="3 8" id="KW-0812">Transmembrane</keyword>
<comment type="similarity">
    <text evidence="2">Belongs to the polycystin family.</text>
</comment>
<evidence type="ECO:0000259" key="9">
    <source>
        <dbReference type="Pfam" id="PF08016"/>
    </source>
</evidence>
<feature type="compositionally biased region" description="Basic and acidic residues" evidence="7">
    <location>
        <begin position="22"/>
        <end position="32"/>
    </location>
</feature>
<evidence type="ECO:0000256" key="3">
    <source>
        <dbReference type="ARBA" id="ARBA00022692"/>
    </source>
</evidence>
<feature type="transmembrane region" description="Helical" evidence="8">
    <location>
        <begin position="535"/>
        <end position="561"/>
    </location>
</feature>
<feature type="transmembrane region" description="Helical" evidence="8">
    <location>
        <begin position="437"/>
        <end position="457"/>
    </location>
</feature>
<evidence type="ECO:0000259" key="10">
    <source>
        <dbReference type="Pfam" id="PF20519"/>
    </source>
</evidence>
<feature type="compositionally biased region" description="Low complexity" evidence="7">
    <location>
        <begin position="7"/>
        <end position="16"/>
    </location>
</feature>
<dbReference type="InterPro" id="IPR046791">
    <property type="entry name" value="Polycystin_dom"/>
</dbReference>
<dbReference type="PANTHER" id="PTHR10877">
    <property type="entry name" value="POLYCYSTIN FAMILY MEMBER"/>
    <property type="match status" value="1"/>
</dbReference>
<feature type="transmembrane region" description="Helical" evidence="8">
    <location>
        <begin position="477"/>
        <end position="499"/>
    </location>
</feature>
<evidence type="ECO:0000256" key="4">
    <source>
        <dbReference type="ARBA" id="ARBA00022989"/>
    </source>
</evidence>
<dbReference type="Pfam" id="PF08016">
    <property type="entry name" value="PKD_channel"/>
    <property type="match status" value="1"/>
</dbReference>
<feature type="region of interest" description="Disordered" evidence="7">
    <location>
        <begin position="1"/>
        <end position="34"/>
    </location>
</feature>
<protein>
    <recommendedName>
        <fullName evidence="12">Polycystin cation channel PKD1/PKD2 domain-containing protein</fullName>
    </recommendedName>
</protein>
<feature type="transmembrane region" description="Helical" evidence="8">
    <location>
        <begin position="381"/>
        <end position="402"/>
    </location>
</feature>
<evidence type="ECO:0000256" key="2">
    <source>
        <dbReference type="ARBA" id="ARBA00007200"/>
    </source>
</evidence>
<evidence type="ECO:0000313" key="11">
    <source>
        <dbReference type="EMBL" id="CAD8953050.1"/>
    </source>
</evidence>
<feature type="compositionally biased region" description="Pro residues" evidence="7">
    <location>
        <begin position="642"/>
        <end position="653"/>
    </location>
</feature>
<evidence type="ECO:0000256" key="6">
    <source>
        <dbReference type="ARBA" id="ARBA00023180"/>
    </source>
</evidence>
<keyword evidence="4 8" id="KW-1133">Transmembrane helix</keyword>
<evidence type="ECO:0000256" key="7">
    <source>
        <dbReference type="SAM" id="MobiDB-lite"/>
    </source>
</evidence>
<dbReference type="PRINTS" id="PR01433">
    <property type="entry name" value="POLYCYSTIN2"/>
</dbReference>
<dbReference type="GO" id="GO:0016020">
    <property type="term" value="C:membrane"/>
    <property type="evidence" value="ECO:0007669"/>
    <property type="project" value="UniProtKB-SubCell"/>
</dbReference>
<keyword evidence="6" id="KW-0325">Glycoprotein</keyword>
<dbReference type="InterPro" id="IPR051223">
    <property type="entry name" value="Polycystin"/>
</dbReference>
<keyword evidence="5 8" id="KW-0472">Membrane</keyword>
<comment type="subcellular location">
    <subcellularLocation>
        <location evidence="1">Membrane</location>
        <topology evidence="1">Multi-pass membrane protein</topology>
    </subcellularLocation>
</comment>
<evidence type="ECO:0008006" key="12">
    <source>
        <dbReference type="Google" id="ProtNLM"/>
    </source>
</evidence>
<reference evidence="11" key="1">
    <citation type="submission" date="2021-01" db="EMBL/GenBank/DDBJ databases">
        <authorList>
            <person name="Corre E."/>
            <person name="Pelletier E."/>
            <person name="Niang G."/>
            <person name="Scheremetjew M."/>
            <person name="Finn R."/>
            <person name="Kale V."/>
            <person name="Holt S."/>
            <person name="Cochrane G."/>
            <person name="Meng A."/>
            <person name="Brown T."/>
            <person name="Cohen L."/>
        </authorList>
    </citation>
    <scope>NUCLEOTIDE SEQUENCE</scope>
    <source>
        <strain evidence="11">CCMP644</strain>
    </source>
</reference>
<dbReference type="InterPro" id="IPR003915">
    <property type="entry name" value="PKD_2"/>
</dbReference>
<dbReference type="EMBL" id="HBFX01012761">
    <property type="protein sequence ID" value="CAD8953050.1"/>
    <property type="molecule type" value="Transcribed_RNA"/>
</dbReference>
<feature type="domain" description="Polycystin cation channel PKD1/PKD2" evidence="9">
    <location>
        <begin position="390"/>
        <end position="567"/>
    </location>
</feature>
<evidence type="ECO:0000256" key="8">
    <source>
        <dbReference type="SAM" id="Phobius"/>
    </source>
</evidence>
<organism evidence="11">
    <name type="scientific">Hemiselmis andersenii</name>
    <name type="common">Cryptophyte alga</name>
    <dbReference type="NCBI Taxonomy" id="464988"/>
    <lineage>
        <taxon>Eukaryota</taxon>
        <taxon>Cryptophyceae</taxon>
        <taxon>Cryptomonadales</taxon>
        <taxon>Hemiselmidaceae</taxon>
        <taxon>Hemiselmis</taxon>
    </lineage>
</organism>
<evidence type="ECO:0000256" key="1">
    <source>
        <dbReference type="ARBA" id="ARBA00004141"/>
    </source>
</evidence>
<dbReference type="InterPro" id="IPR013122">
    <property type="entry name" value="PKD1_2_channel"/>
</dbReference>
<proteinExistence type="inferred from homology"/>
<dbReference type="PANTHER" id="PTHR10877:SF183">
    <property type="entry name" value="AT14535P-RELATED"/>
    <property type="match status" value="1"/>
</dbReference>
<dbReference type="AlphaFoldDB" id="A0A7S1DN14"/>
<feature type="transmembrane region" description="Helical" evidence="8">
    <location>
        <begin position="346"/>
        <end position="369"/>
    </location>
</feature>
<dbReference type="Pfam" id="PF20519">
    <property type="entry name" value="Polycystin_dom"/>
    <property type="match status" value="1"/>
</dbReference>
<feature type="transmembrane region" description="Helical" evidence="8">
    <location>
        <begin position="86"/>
        <end position="107"/>
    </location>
</feature>
<dbReference type="GO" id="GO:0005509">
    <property type="term" value="F:calcium ion binding"/>
    <property type="evidence" value="ECO:0007669"/>
    <property type="project" value="InterPro"/>
</dbReference>
<evidence type="ECO:0000256" key="5">
    <source>
        <dbReference type="ARBA" id="ARBA00023136"/>
    </source>
</evidence>